<feature type="binding site" evidence="4">
    <location>
        <position position="53"/>
    </location>
    <ligand>
        <name>substrate</name>
    </ligand>
</feature>
<accession>A0AA90PU08</accession>
<reference evidence="6" key="2">
    <citation type="submission" date="2023-07" db="EMBL/GenBank/DDBJ databases">
        <authorList>
            <person name="Aydin F."/>
            <person name="Tarhane S."/>
            <person name="Saticioglu I.B."/>
            <person name="Karakaya E."/>
            <person name="Abay S."/>
            <person name="Guran O."/>
            <person name="Bozkurt E."/>
            <person name="Uzum N."/>
            <person name="Olgun K."/>
            <person name="Jablonski D."/>
        </authorList>
    </citation>
    <scope>NUCLEOTIDE SEQUENCE</scope>
    <source>
        <strain evidence="6">Faydin-H75</strain>
    </source>
</reference>
<evidence type="ECO:0000313" key="7">
    <source>
        <dbReference type="EMBL" id="MDP2538720.1"/>
    </source>
</evidence>
<keyword evidence="5" id="KW-0479">Metal-binding</keyword>
<sequence>MIKADFRNFCKKHLMSLSKKSNFEDKKTVAMLKREILHLKSKNILLYCPMEIEVNIYPLIYWLKKQRGVRIFIPYIEGVSFKMIPFRLPLVKNKYSIFESKKSLFYLTKIDTAIVPCIGIDRDFKRIGFGKGMYDRFFANLRFRPNIIFVSRKVIYSKQKITDKYDIDADIVLSNGCKLKRGINDRILSDRFYNIWSDCRY</sequence>
<keyword evidence="2 4" id="KW-0547">Nucleotide-binding</keyword>
<gene>
    <name evidence="6" type="ORF">Q5I04_04425</name>
    <name evidence="7" type="ORF">Q5I06_02840</name>
</gene>
<keyword evidence="5" id="KW-0460">Magnesium</keyword>
<dbReference type="PANTHER" id="PTHR23407:SF1">
    <property type="entry name" value="5-FORMYLTETRAHYDROFOLATE CYCLO-LIGASE"/>
    <property type="match status" value="1"/>
</dbReference>
<evidence type="ECO:0000256" key="4">
    <source>
        <dbReference type="PIRSR" id="PIRSR006806-1"/>
    </source>
</evidence>
<keyword evidence="3 4" id="KW-0067">ATP-binding</keyword>
<dbReference type="InterPro" id="IPR024185">
    <property type="entry name" value="FTHF_cligase-like_sf"/>
</dbReference>
<dbReference type="Pfam" id="PF01812">
    <property type="entry name" value="5-FTHF_cyc-lig"/>
    <property type="match status" value="1"/>
</dbReference>
<feature type="binding site" evidence="4">
    <location>
        <begin position="126"/>
        <end position="134"/>
    </location>
    <ligand>
        <name>ATP</name>
        <dbReference type="ChEBI" id="CHEBI:30616"/>
    </ligand>
</feature>
<comment type="caution">
    <text evidence="7">The sequence shown here is derived from an EMBL/GenBank/DDBJ whole genome shotgun (WGS) entry which is preliminary data.</text>
</comment>
<dbReference type="Proteomes" id="UP001240777">
    <property type="component" value="Unassembled WGS sequence"/>
</dbReference>
<dbReference type="GO" id="GO:0005524">
    <property type="term" value="F:ATP binding"/>
    <property type="evidence" value="ECO:0007669"/>
    <property type="project" value="UniProtKB-KW"/>
</dbReference>
<reference evidence="6 8" key="3">
    <citation type="journal article" date="2024" name="Syst. Appl. Microbiol.">
        <title>Helicobacter cappadocius sp. nov., from lizards: The first psychrotrophic Helicobacter species.</title>
        <authorList>
            <person name="Aydin F."/>
            <person name="Tarhane S."/>
            <person name="Karakaya E."/>
            <person name="Abay S."/>
            <person name="Kayman T."/>
            <person name="Guran O."/>
            <person name="Bozkurt E."/>
            <person name="Uzum N."/>
            <person name="Avci A."/>
            <person name="Olgun K."/>
            <person name="Jablonski D."/>
            <person name="Guran C."/>
            <person name="Burcin Saticioglu I."/>
        </authorList>
    </citation>
    <scope>NUCLEOTIDE SEQUENCE [LARGE SCALE GENOMIC DNA]</scope>
    <source>
        <strain evidence="6">Faydin-H75</strain>
        <strain evidence="8">faydin-H76</strain>
    </source>
</reference>
<dbReference type="PANTHER" id="PTHR23407">
    <property type="entry name" value="ATPASE INHIBITOR/5-FORMYLTETRAHYDROFOLATE CYCLO-LIGASE"/>
    <property type="match status" value="1"/>
</dbReference>
<dbReference type="EC" id="6.3.3.2" evidence="5"/>
<dbReference type="EMBL" id="JAUPEV010000005">
    <property type="protein sequence ID" value="MDO7253154.1"/>
    <property type="molecule type" value="Genomic_DNA"/>
</dbReference>
<dbReference type="Proteomes" id="UP001177258">
    <property type="component" value="Unassembled WGS sequence"/>
</dbReference>
<dbReference type="RefSeq" id="WP_305516996.1">
    <property type="nucleotide sequence ID" value="NZ_JAUPEV010000005.1"/>
</dbReference>
<dbReference type="GO" id="GO:0030272">
    <property type="term" value="F:5-formyltetrahydrofolate cyclo-ligase activity"/>
    <property type="evidence" value="ECO:0007669"/>
    <property type="project" value="UniProtKB-EC"/>
</dbReference>
<evidence type="ECO:0000256" key="5">
    <source>
        <dbReference type="RuleBase" id="RU361279"/>
    </source>
</evidence>
<evidence type="ECO:0000313" key="8">
    <source>
        <dbReference type="Proteomes" id="UP001177258"/>
    </source>
</evidence>
<organism evidence="7 8">
    <name type="scientific">Helicobacter cappadocius</name>
    <dbReference type="NCBI Taxonomy" id="3063998"/>
    <lineage>
        <taxon>Bacteria</taxon>
        <taxon>Pseudomonadati</taxon>
        <taxon>Campylobacterota</taxon>
        <taxon>Epsilonproteobacteria</taxon>
        <taxon>Campylobacterales</taxon>
        <taxon>Helicobacteraceae</taxon>
        <taxon>Helicobacter</taxon>
    </lineage>
</organism>
<evidence type="ECO:0000256" key="3">
    <source>
        <dbReference type="ARBA" id="ARBA00022840"/>
    </source>
</evidence>
<dbReference type="GO" id="GO:0009396">
    <property type="term" value="P:folic acid-containing compound biosynthetic process"/>
    <property type="evidence" value="ECO:0007669"/>
    <property type="project" value="TreeGrafter"/>
</dbReference>
<comment type="similarity">
    <text evidence="1 5">Belongs to the 5-formyltetrahydrofolate cyclo-ligase family.</text>
</comment>
<proteinExistence type="inferred from homology"/>
<dbReference type="GO" id="GO:0035999">
    <property type="term" value="P:tetrahydrofolate interconversion"/>
    <property type="evidence" value="ECO:0007669"/>
    <property type="project" value="TreeGrafter"/>
</dbReference>
<dbReference type="EMBL" id="JAUYZK010000003">
    <property type="protein sequence ID" value="MDP2538720.1"/>
    <property type="molecule type" value="Genomic_DNA"/>
</dbReference>
<dbReference type="NCBIfam" id="TIGR02727">
    <property type="entry name" value="MTHFS_bact"/>
    <property type="match status" value="1"/>
</dbReference>
<comment type="catalytic activity">
    <reaction evidence="5">
        <text>(6S)-5-formyl-5,6,7,8-tetrahydrofolate + ATP = (6R)-5,10-methenyltetrahydrofolate + ADP + phosphate</text>
        <dbReference type="Rhea" id="RHEA:10488"/>
        <dbReference type="ChEBI" id="CHEBI:30616"/>
        <dbReference type="ChEBI" id="CHEBI:43474"/>
        <dbReference type="ChEBI" id="CHEBI:57455"/>
        <dbReference type="ChEBI" id="CHEBI:57457"/>
        <dbReference type="ChEBI" id="CHEBI:456216"/>
        <dbReference type="EC" id="6.3.3.2"/>
    </reaction>
</comment>
<dbReference type="GO" id="GO:0046872">
    <property type="term" value="F:metal ion binding"/>
    <property type="evidence" value="ECO:0007669"/>
    <property type="project" value="UniProtKB-KW"/>
</dbReference>
<dbReference type="SUPFAM" id="SSF100950">
    <property type="entry name" value="NagB/RpiA/CoA transferase-like"/>
    <property type="match status" value="1"/>
</dbReference>
<dbReference type="AlphaFoldDB" id="A0AA90PU08"/>
<dbReference type="Gene3D" id="3.40.50.10420">
    <property type="entry name" value="NagB/RpiA/CoA transferase-like"/>
    <property type="match status" value="1"/>
</dbReference>
<evidence type="ECO:0000256" key="2">
    <source>
        <dbReference type="ARBA" id="ARBA00022741"/>
    </source>
</evidence>
<comment type="cofactor">
    <cofactor evidence="5">
        <name>Mg(2+)</name>
        <dbReference type="ChEBI" id="CHEBI:18420"/>
    </cofactor>
</comment>
<dbReference type="PIRSF" id="PIRSF006806">
    <property type="entry name" value="FTHF_cligase"/>
    <property type="match status" value="1"/>
</dbReference>
<keyword evidence="7" id="KW-0436">Ligase</keyword>
<evidence type="ECO:0000313" key="9">
    <source>
        <dbReference type="Proteomes" id="UP001240777"/>
    </source>
</evidence>
<protein>
    <recommendedName>
        <fullName evidence="5">5-formyltetrahydrofolate cyclo-ligase</fullName>
        <ecNumber evidence="5">6.3.3.2</ecNumber>
    </recommendedName>
</protein>
<feature type="binding site" evidence="4">
    <location>
        <begin position="3"/>
        <end position="7"/>
    </location>
    <ligand>
        <name>ATP</name>
        <dbReference type="ChEBI" id="CHEBI:30616"/>
    </ligand>
</feature>
<keyword evidence="9" id="KW-1185">Reference proteome</keyword>
<reference evidence="7 9" key="1">
    <citation type="submission" date="2023-07" db="EMBL/GenBank/DDBJ databases">
        <title>Unpublished Manusciprt.</title>
        <authorList>
            <person name="Aydin F."/>
            <person name="Tarhane S."/>
            <person name="Saticioglu I.B."/>
            <person name="Karakaya E."/>
            <person name="Abay S."/>
            <person name="Guran O."/>
            <person name="Bozkurt E."/>
            <person name="Uzum N."/>
            <person name="Olgun K."/>
            <person name="Jablonski D."/>
        </authorList>
    </citation>
    <scope>NUCLEOTIDE SEQUENCE</scope>
    <source>
        <strain evidence="9">faydin-H75</strain>
        <strain evidence="7">Faydin-H76</strain>
    </source>
</reference>
<evidence type="ECO:0000313" key="6">
    <source>
        <dbReference type="EMBL" id="MDO7253154.1"/>
    </source>
</evidence>
<evidence type="ECO:0000256" key="1">
    <source>
        <dbReference type="ARBA" id="ARBA00010638"/>
    </source>
</evidence>
<name>A0AA90PU08_9HELI</name>
<dbReference type="InterPro" id="IPR037171">
    <property type="entry name" value="NagB/RpiA_transferase-like"/>
</dbReference>
<dbReference type="InterPro" id="IPR002698">
    <property type="entry name" value="FTHF_cligase"/>
</dbReference>